<reference evidence="1" key="1">
    <citation type="journal article" date="2015" name="BMC Genomics">
        <title>Genome mining reveals unlocked bioactive potential of marine Gram-negative bacteria.</title>
        <authorList>
            <person name="Machado H."/>
            <person name="Sonnenschein E.C."/>
            <person name="Melchiorsen J."/>
            <person name="Gram L."/>
        </authorList>
    </citation>
    <scope>NUCLEOTIDE SEQUENCE</scope>
    <source>
        <strain evidence="1">S2052</strain>
    </source>
</reference>
<dbReference type="AlphaFoldDB" id="A0A2A2MV52"/>
<dbReference type="STRING" id="190893.BA953_02265"/>
<organism evidence="1">
    <name type="scientific">Vibrio coralliilyticus</name>
    <dbReference type="NCBI Taxonomy" id="190893"/>
    <lineage>
        <taxon>Bacteria</taxon>
        <taxon>Pseudomonadati</taxon>
        <taxon>Pseudomonadota</taxon>
        <taxon>Gammaproteobacteria</taxon>
        <taxon>Vibrionales</taxon>
        <taxon>Vibrionaceae</taxon>
        <taxon>Vibrio</taxon>
    </lineage>
</organism>
<comment type="caution">
    <text evidence="1">The sequence shown here is derived from an EMBL/GenBank/DDBJ whole genome shotgun (WGS) entry which is preliminary data.</text>
</comment>
<evidence type="ECO:0000313" key="1">
    <source>
        <dbReference type="EMBL" id="KJY70501.1"/>
    </source>
</evidence>
<proteinExistence type="predicted"/>
<name>A0A2A2MV52_9VIBR</name>
<dbReference type="EMBL" id="JXXR01000017">
    <property type="protein sequence ID" value="KJY70501.1"/>
    <property type="molecule type" value="Genomic_DNA"/>
</dbReference>
<gene>
    <name evidence="1" type="ORF">TW71_16680</name>
</gene>
<dbReference type="GeneID" id="93942335"/>
<protein>
    <submittedName>
        <fullName evidence="1">Uncharacterized protein</fullName>
    </submittedName>
</protein>
<dbReference type="RefSeq" id="WP_021456438.1">
    <property type="nucleotide sequence ID" value="NZ_CP063051.1"/>
</dbReference>
<sequence>MGSDLGFSFEENRAELRILRNGKIVTILRGKQASEFVSKVSALSNHDQQQLMARVTGNYKRGNERLAKKHRKHR</sequence>
<dbReference type="OrthoDB" id="7869604at2"/>
<accession>A0A2A2MV52</accession>